<dbReference type="EMBL" id="VYSA01000001">
    <property type="protein sequence ID" value="KAA9111178.1"/>
    <property type="molecule type" value="Genomic_DNA"/>
</dbReference>
<feature type="region of interest" description="Disordered" evidence="1">
    <location>
        <begin position="46"/>
        <end position="68"/>
    </location>
</feature>
<dbReference type="GO" id="GO:0005975">
    <property type="term" value="P:carbohydrate metabolic process"/>
    <property type="evidence" value="ECO:0007669"/>
    <property type="project" value="InterPro"/>
</dbReference>
<dbReference type="Pfam" id="PF03663">
    <property type="entry name" value="Glyco_hydro_76"/>
    <property type="match status" value="1"/>
</dbReference>
<dbReference type="OrthoDB" id="2505409at2"/>
<evidence type="ECO:0000313" key="3">
    <source>
        <dbReference type="Proteomes" id="UP000325827"/>
    </source>
</evidence>
<gene>
    <name evidence="2" type="ORF">F6B43_06140</name>
</gene>
<dbReference type="Gene3D" id="1.50.10.20">
    <property type="match status" value="1"/>
</dbReference>
<dbReference type="AlphaFoldDB" id="A0A5J5J8R5"/>
<evidence type="ECO:0000313" key="2">
    <source>
        <dbReference type="EMBL" id="KAA9111178.1"/>
    </source>
</evidence>
<dbReference type="PANTHER" id="PTHR47791">
    <property type="entry name" value="MEIOTICALLY UP-REGULATED GENE 191 PROTEIN"/>
    <property type="match status" value="1"/>
</dbReference>
<dbReference type="PANTHER" id="PTHR47791:SF3">
    <property type="entry name" value="MEIOTICALLY UP-REGULATED GENE 191 PROTEIN"/>
    <property type="match status" value="1"/>
</dbReference>
<dbReference type="Proteomes" id="UP000325827">
    <property type="component" value="Unassembled WGS sequence"/>
</dbReference>
<keyword evidence="3" id="KW-1185">Reference proteome</keyword>
<evidence type="ECO:0008006" key="4">
    <source>
        <dbReference type="Google" id="ProtNLM"/>
    </source>
</evidence>
<dbReference type="SUPFAM" id="SSF48208">
    <property type="entry name" value="Six-hairpin glycosidases"/>
    <property type="match status" value="1"/>
</dbReference>
<organism evidence="2 3">
    <name type="scientific">Microbacterium rhizomatis</name>
    <dbReference type="NCBI Taxonomy" id="1631477"/>
    <lineage>
        <taxon>Bacteria</taxon>
        <taxon>Bacillati</taxon>
        <taxon>Actinomycetota</taxon>
        <taxon>Actinomycetes</taxon>
        <taxon>Micrococcales</taxon>
        <taxon>Microbacteriaceae</taxon>
        <taxon>Microbacterium</taxon>
    </lineage>
</organism>
<comment type="caution">
    <text evidence="2">The sequence shown here is derived from an EMBL/GenBank/DDBJ whole genome shotgun (WGS) entry which is preliminary data.</text>
</comment>
<dbReference type="InterPro" id="IPR008928">
    <property type="entry name" value="6-hairpin_glycosidase_sf"/>
</dbReference>
<evidence type="ECO:0000256" key="1">
    <source>
        <dbReference type="SAM" id="MobiDB-lite"/>
    </source>
</evidence>
<proteinExistence type="predicted"/>
<protein>
    <recommendedName>
        <fullName evidence="4">Glycosyl hydrolase</fullName>
    </recommendedName>
</protein>
<feature type="region of interest" description="Disordered" evidence="1">
    <location>
        <begin position="376"/>
        <end position="411"/>
    </location>
</feature>
<reference evidence="3" key="1">
    <citation type="submission" date="2019-09" db="EMBL/GenBank/DDBJ databases">
        <title>Mumia zhuanghuii sp. nov. isolated from the intestinal contents of plateau pika (Ochotona curzoniae) in the Qinghai-Tibet plateau of China.</title>
        <authorList>
            <person name="Tian Z."/>
        </authorList>
    </citation>
    <scope>NUCLEOTIDE SEQUENCE [LARGE SCALE GENOMIC DNA]</scope>
    <source>
        <strain evidence="3">JCM 30598</strain>
    </source>
</reference>
<sequence>MTYSITHPPLRGRFGSGAGVYWEGRPSCRPVYGRAPVGGSTLRRMDSPPILRRSCDPPTEDGGMPDLEPWNDRAAAAEYAVLSRYVRRVGPLAAARAHWPARTGVAGVSDEVRVWHYWWHAHLIHCAADAARHRPSPGRRARIESLARGVAVRTAGRWVNRFYDDIAWMGVALQSAAPRSRAGAVARIADRLVRGIDPRVGALPWHVGSDLYNAPANGPAAILLARIGAAAPARRLAGWMAATLDDPVTGLVRDGLEGGPGGSVRPAIYSYNQGVAIGAALALADAPDALDRTAQRGRAAALIAAVRSWCDEDLIPPTGGGDGGLFAGILCRYLSEAAVAMRDDGERGDAAASARRLVLANARALWDGRSEVDGRPFFSADPRRPAVVPAGPSRPRRADGGATAGHDHPDGDLSVQLSAWMTLEAAVTVTAAAGKVTS</sequence>
<name>A0A5J5J8R5_9MICO</name>
<dbReference type="InterPro" id="IPR053169">
    <property type="entry name" value="MUG_Protein"/>
</dbReference>
<accession>A0A5J5J8R5</accession>
<dbReference type="InterPro" id="IPR005198">
    <property type="entry name" value="Glyco_hydro_76"/>
</dbReference>